<evidence type="ECO:0000313" key="2">
    <source>
        <dbReference type="Proteomes" id="UP000624279"/>
    </source>
</evidence>
<dbReference type="RefSeq" id="WP_186941779.1">
    <property type="nucleotide sequence ID" value="NZ_JACOGA010000007.1"/>
</dbReference>
<name>A0ABR6YAT9_9BURK</name>
<sequence length="153" mass="17663">MKKDGNIPSKEAWGEILKDDLDMQAAYNDFFGKSNRDMREAYANYSIEMVDSLRWMPPVPFRYYIKGFAEFLLSDGLHKIDASDAASSFLRLIEEKLRKQSNLLAPIIDDVLPVVRHLAENQEAFEVDVEIYGDFKEKRETIESLCAAYDAQR</sequence>
<dbReference type="EMBL" id="JACOGA010000007">
    <property type="protein sequence ID" value="MBC3873747.1"/>
    <property type="molecule type" value="Genomic_DNA"/>
</dbReference>
<reference evidence="1 2" key="1">
    <citation type="submission" date="2020-08" db="EMBL/GenBank/DDBJ databases">
        <title>Novel species isolated from subtropical streams in China.</title>
        <authorList>
            <person name="Lu H."/>
        </authorList>
    </citation>
    <scope>NUCLEOTIDE SEQUENCE [LARGE SCALE GENOMIC DNA]</scope>
    <source>
        <strain evidence="1 2">LX15W</strain>
    </source>
</reference>
<comment type="caution">
    <text evidence="1">The sequence shown here is derived from an EMBL/GenBank/DDBJ whole genome shotgun (WGS) entry which is preliminary data.</text>
</comment>
<proteinExistence type="predicted"/>
<keyword evidence="2" id="KW-1185">Reference proteome</keyword>
<dbReference type="Proteomes" id="UP000624279">
    <property type="component" value="Unassembled WGS sequence"/>
</dbReference>
<protein>
    <submittedName>
        <fullName evidence="1">Uncharacterized protein</fullName>
    </submittedName>
</protein>
<gene>
    <name evidence="1" type="ORF">H8K55_09115</name>
</gene>
<accession>A0ABR6YAT9</accession>
<evidence type="ECO:0000313" key="1">
    <source>
        <dbReference type="EMBL" id="MBC3873747.1"/>
    </source>
</evidence>
<organism evidence="1 2">
    <name type="scientific">Undibacterium flavidum</name>
    <dbReference type="NCBI Taxonomy" id="2762297"/>
    <lineage>
        <taxon>Bacteria</taxon>
        <taxon>Pseudomonadati</taxon>
        <taxon>Pseudomonadota</taxon>
        <taxon>Betaproteobacteria</taxon>
        <taxon>Burkholderiales</taxon>
        <taxon>Oxalobacteraceae</taxon>
        <taxon>Undibacterium</taxon>
    </lineage>
</organism>